<sequence length="389" mass="44259">MDRLYETMDSRLKRVPIDFTRYIYDRIKWENRMLGLVGPRGVGKTTLFLQRIKMAHDLADTLYVSADDMWFIENRLVDLADAFSKNGGKYLFVDEVHKYENWSRELKQIYDAYPDMHIYFTGSSVLDIHKGQGDLSRRAPVYTMQGLSFREYLSIREGVNMQSCSLDEIISGHASIPGIDHPLPLFRSYLESGYYPFGDDVDFEIELNQVIERTMVEDIPQYANMNASTGRKLKHLLMVIARSVPFKPNMSSLAQTTGAGRNHIADYLLYMEMAGMIAQLRDDTGGIRGIGKVEKIYLDNPNLCHALALENVDSGNMRETFFCNQMRVNHDLVSSSRADFRIGNLTFEIGGPKKGQSQIAGIPDSYIVKDNIESGHGNVIPLWAFGLNY</sequence>
<reference evidence="2" key="2">
    <citation type="journal article" date="2021" name="PeerJ">
        <title>Extensive microbial diversity within the chicken gut microbiome revealed by metagenomics and culture.</title>
        <authorList>
            <person name="Gilroy R."/>
            <person name="Ravi A."/>
            <person name="Getino M."/>
            <person name="Pursley I."/>
            <person name="Horton D.L."/>
            <person name="Alikhan N.F."/>
            <person name="Baker D."/>
            <person name="Gharbi K."/>
            <person name="Hall N."/>
            <person name="Watson M."/>
            <person name="Adriaenssens E.M."/>
            <person name="Foster-Nyarko E."/>
            <person name="Jarju S."/>
            <person name="Secka A."/>
            <person name="Antonio M."/>
            <person name="Oren A."/>
            <person name="Chaudhuri R.R."/>
            <person name="La Ragione R."/>
            <person name="Hildebrand F."/>
            <person name="Pallen M.J."/>
        </authorList>
    </citation>
    <scope>NUCLEOTIDE SEQUENCE</scope>
    <source>
        <strain evidence="2">D5-748</strain>
    </source>
</reference>
<feature type="domain" description="AAA" evidence="1">
    <location>
        <begin position="31"/>
        <end position="153"/>
    </location>
</feature>
<evidence type="ECO:0000259" key="1">
    <source>
        <dbReference type="Pfam" id="PF13173"/>
    </source>
</evidence>
<evidence type="ECO:0000313" key="2">
    <source>
        <dbReference type="EMBL" id="MBO8444502.1"/>
    </source>
</evidence>
<dbReference type="PANTHER" id="PTHR42990">
    <property type="entry name" value="ATPASE"/>
    <property type="match status" value="1"/>
</dbReference>
<gene>
    <name evidence="2" type="ORF">IAC23_02240</name>
</gene>
<dbReference type="InterPro" id="IPR027417">
    <property type="entry name" value="P-loop_NTPase"/>
</dbReference>
<dbReference type="EMBL" id="JADIMO010000026">
    <property type="protein sequence ID" value="MBO8444502.1"/>
    <property type="molecule type" value="Genomic_DNA"/>
</dbReference>
<keyword evidence="2" id="KW-0067">ATP-binding</keyword>
<proteinExistence type="predicted"/>
<dbReference type="SUPFAM" id="SSF52540">
    <property type="entry name" value="P-loop containing nucleoside triphosphate hydrolases"/>
    <property type="match status" value="1"/>
</dbReference>
<name>A0A9D9EC24_9BACT</name>
<keyword evidence="2" id="KW-0547">Nucleotide-binding</keyword>
<dbReference type="InterPro" id="IPR041682">
    <property type="entry name" value="AAA_14"/>
</dbReference>
<comment type="caution">
    <text evidence="2">The sequence shown here is derived from an EMBL/GenBank/DDBJ whole genome shotgun (WGS) entry which is preliminary data.</text>
</comment>
<organism evidence="2 3">
    <name type="scientific">Candidatus Cryptobacteroides merdavium</name>
    <dbReference type="NCBI Taxonomy" id="2840769"/>
    <lineage>
        <taxon>Bacteria</taxon>
        <taxon>Pseudomonadati</taxon>
        <taxon>Bacteroidota</taxon>
        <taxon>Bacteroidia</taxon>
        <taxon>Bacteroidales</taxon>
        <taxon>Candidatus Cryptobacteroides</taxon>
    </lineage>
</organism>
<accession>A0A9D9EC24</accession>
<dbReference type="AlphaFoldDB" id="A0A9D9EC24"/>
<dbReference type="PANTHER" id="PTHR42990:SF1">
    <property type="entry name" value="AAA+ ATPASE DOMAIN-CONTAINING PROTEIN"/>
    <property type="match status" value="1"/>
</dbReference>
<protein>
    <submittedName>
        <fullName evidence="2">ATP-binding protein</fullName>
    </submittedName>
</protein>
<reference evidence="2" key="1">
    <citation type="submission" date="2020-10" db="EMBL/GenBank/DDBJ databases">
        <authorList>
            <person name="Gilroy R."/>
        </authorList>
    </citation>
    <scope>NUCLEOTIDE SEQUENCE</scope>
    <source>
        <strain evidence="2">D5-748</strain>
    </source>
</reference>
<dbReference type="GO" id="GO:0005524">
    <property type="term" value="F:ATP binding"/>
    <property type="evidence" value="ECO:0007669"/>
    <property type="project" value="UniProtKB-KW"/>
</dbReference>
<dbReference type="Proteomes" id="UP000823619">
    <property type="component" value="Unassembled WGS sequence"/>
</dbReference>
<dbReference type="Pfam" id="PF13173">
    <property type="entry name" value="AAA_14"/>
    <property type="match status" value="1"/>
</dbReference>
<evidence type="ECO:0000313" key="3">
    <source>
        <dbReference type="Proteomes" id="UP000823619"/>
    </source>
</evidence>